<dbReference type="RefSeq" id="WP_167072706.1">
    <property type="nucleotide sequence ID" value="NZ_JAAOZC010000003.1"/>
</dbReference>
<sequence>MIWLAVLALAVWIGLLAARNGFWLARERDEALFPVPVHWPKVTAIVPARDEADVIARAIGSIAAQDYPGDLQIILVDDGSSDGTAEIARSLGAPNLRILPGTPLPRGWTGKLWAMEQGRIAAGEDPQYLWFTDADIVHAPDTLRMLTSRAVAERLTLHTLMAELRCDSPAERALVPAFVFFFQMLYPFAAVNRPASRIAGAAGGCMLADRAALARVGGLQTIAAALIDDCAMGRAMKRQGPIRLSLTRRSVSIRPYGGWRDIGRMIARSAYAQLGYSPLALAGTLIGMALIYLAPPALTLFAHGLPRWLGLAAWALMALSFQPMLRFYRRSPLWGWALPSIAAFYAGATFVSAWDHWRGKGGMWKGRAQAQLQP</sequence>
<dbReference type="Pfam" id="PF00535">
    <property type="entry name" value="Glycos_transf_2"/>
    <property type="match status" value="1"/>
</dbReference>
<protein>
    <submittedName>
        <fullName evidence="3">Hopene-associated glycosyltransferase HpnB</fullName>
    </submittedName>
</protein>
<dbReference type="InterPro" id="IPR001173">
    <property type="entry name" value="Glyco_trans_2-like"/>
</dbReference>
<name>A0ABX0TTN6_9SPHN</name>
<keyword evidence="1" id="KW-0812">Transmembrane</keyword>
<dbReference type="NCBIfam" id="TIGR03469">
    <property type="entry name" value="HpnB"/>
    <property type="match status" value="1"/>
</dbReference>
<dbReference type="PANTHER" id="PTHR43646:SF3">
    <property type="entry name" value="SLR1566 PROTEIN"/>
    <property type="match status" value="1"/>
</dbReference>
<comment type="caution">
    <text evidence="3">The sequence shown here is derived from an EMBL/GenBank/DDBJ whole genome shotgun (WGS) entry which is preliminary data.</text>
</comment>
<dbReference type="Proteomes" id="UP000727456">
    <property type="component" value="Unassembled WGS sequence"/>
</dbReference>
<feature type="domain" description="Glycosyltransferase 2-like" evidence="2">
    <location>
        <begin position="44"/>
        <end position="215"/>
    </location>
</feature>
<keyword evidence="4" id="KW-1185">Reference proteome</keyword>
<keyword evidence="1" id="KW-0472">Membrane</keyword>
<reference evidence="3 4" key="1">
    <citation type="submission" date="2020-03" db="EMBL/GenBank/DDBJ databases">
        <title>Genomic Encyclopedia of Type Strains, Phase III (KMG-III): the genomes of soil and plant-associated and newly described type strains.</title>
        <authorList>
            <person name="Whitman W."/>
        </authorList>
    </citation>
    <scope>NUCLEOTIDE SEQUENCE [LARGE SCALE GENOMIC DNA]</scope>
    <source>
        <strain evidence="3 4">CECT 8804</strain>
    </source>
</reference>
<dbReference type="Gene3D" id="3.90.550.10">
    <property type="entry name" value="Spore Coat Polysaccharide Biosynthesis Protein SpsA, Chain A"/>
    <property type="match status" value="1"/>
</dbReference>
<dbReference type="InterPro" id="IPR029044">
    <property type="entry name" value="Nucleotide-diphossugar_trans"/>
</dbReference>
<feature type="transmembrane region" description="Helical" evidence="1">
    <location>
        <begin position="274"/>
        <end position="294"/>
    </location>
</feature>
<proteinExistence type="predicted"/>
<feature type="transmembrane region" description="Helical" evidence="1">
    <location>
        <begin position="300"/>
        <end position="321"/>
    </location>
</feature>
<evidence type="ECO:0000313" key="4">
    <source>
        <dbReference type="Proteomes" id="UP000727456"/>
    </source>
</evidence>
<organism evidence="3 4">
    <name type="scientific">Sphingomonas vulcanisoli</name>
    <dbReference type="NCBI Taxonomy" id="1658060"/>
    <lineage>
        <taxon>Bacteria</taxon>
        <taxon>Pseudomonadati</taxon>
        <taxon>Pseudomonadota</taxon>
        <taxon>Alphaproteobacteria</taxon>
        <taxon>Sphingomonadales</taxon>
        <taxon>Sphingomonadaceae</taxon>
        <taxon>Sphingomonas</taxon>
    </lineage>
</organism>
<evidence type="ECO:0000256" key="1">
    <source>
        <dbReference type="SAM" id="Phobius"/>
    </source>
</evidence>
<dbReference type="PANTHER" id="PTHR43646">
    <property type="entry name" value="GLYCOSYLTRANSFERASE"/>
    <property type="match status" value="1"/>
</dbReference>
<feature type="transmembrane region" description="Helical" evidence="1">
    <location>
        <begin position="333"/>
        <end position="354"/>
    </location>
</feature>
<accession>A0ABX0TTN6</accession>
<dbReference type="EMBL" id="JAAOZC010000003">
    <property type="protein sequence ID" value="NIJ07850.1"/>
    <property type="molecule type" value="Genomic_DNA"/>
</dbReference>
<dbReference type="SUPFAM" id="SSF53448">
    <property type="entry name" value="Nucleotide-diphospho-sugar transferases"/>
    <property type="match status" value="1"/>
</dbReference>
<keyword evidence="1" id="KW-1133">Transmembrane helix</keyword>
<evidence type="ECO:0000259" key="2">
    <source>
        <dbReference type="Pfam" id="PF00535"/>
    </source>
</evidence>
<evidence type="ECO:0000313" key="3">
    <source>
        <dbReference type="EMBL" id="NIJ07850.1"/>
    </source>
</evidence>
<gene>
    <name evidence="3" type="ORF">FHS31_001460</name>
</gene>
<dbReference type="InterPro" id="IPR017832">
    <property type="entry name" value="Glyco_trans_2_hopen-assoc_HpnB"/>
</dbReference>